<evidence type="ECO:0000256" key="7">
    <source>
        <dbReference type="ARBA" id="ARBA00035140"/>
    </source>
</evidence>
<proteinExistence type="inferred from homology"/>
<evidence type="ECO:0000313" key="9">
    <source>
        <dbReference type="Proteomes" id="UP001300502"/>
    </source>
</evidence>
<protein>
    <recommendedName>
        <fullName evidence="7">Small ribosomal subunit protein mS29</fullName>
    </recommendedName>
</protein>
<dbReference type="PANTHER" id="PTHR12810:SF0">
    <property type="entry name" value="SMALL RIBOSOMAL SUBUNIT PROTEIN MS29"/>
    <property type="match status" value="1"/>
</dbReference>
<reference evidence="8 9" key="1">
    <citation type="submission" date="2022-07" db="EMBL/GenBank/DDBJ databases">
        <title>Genome-wide signatures of adaptation to extreme environments.</title>
        <authorList>
            <person name="Cho C.H."/>
            <person name="Yoon H.S."/>
        </authorList>
    </citation>
    <scope>NUCLEOTIDE SEQUENCE [LARGE SCALE GENOMIC DNA]</scope>
    <source>
        <strain evidence="8 9">108.79 E11</strain>
    </source>
</reference>
<organism evidence="8 9">
    <name type="scientific">Galdieria yellowstonensis</name>
    <dbReference type="NCBI Taxonomy" id="3028027"/>
    <lineage>
        <taxon>Eukaryota</taxon>
        <taxon>Rhodophyta</taxon>
        <taxon>Bangiophyceae</taxon>
        <taxon>Galdieriales</taxon>
        <taxon>Galdieriaceae</taxon>
        <taxon>Galdieria</taxon>
    </lineage>
</organism>
<evidence type="ECO:0000256" key="5">
    <source>
        <dbReference type="ARBA" id="ARBA00023128"/>
    </source>
</evidence>
<evidence type="ECO:0000256" key="6">
    <source>
        <dbReference type="ARBA" id="ARBA00023274"/>
    </source>
</evidence>
<keyword evidence="9" id="KW-1185">Reference proteome</keyword>
<gene>
    <name evidence="8" type="ORF">GAYE_PCTG36G0988</name>
</gene>
<name>A0AAV9I476_9RHOD</name>
<keyword evidence="4" id="KW-0689">Ribosomal protein</keyword>
<dbReference type="GO" id="GO:0005763">
    <property type="term" value="C:mitochondrial small ribosomal subunit"/>
    <property type="evidence" value="ECO:0007669"/>
    <property type="project" value="TreeGrafter"/>
</dbReference>
<evidence type="ECO:0000256" key="3">
    <source>
        <dbReference type="ARBA" id="ARBA00022946"/>
    </source>
</evidence>
<dbReference type="EMBL" id="JANCYU010000011">
    <property type="protein sequence ID" value="KAK4523097.1"/>
    <property type="molecule type" value="Genomic_DNA"/>
</dbReference>
<evidence type="ECO:0000256" key="4">
    <source>
        <dbReference type="ARBA" id="ARBA00022980"/>
    </source>
</evidence>
<evidence type="ECO:0000256" key="2">
    <source>
        <dbReference type="ARBA" id="ARBA00009863"/>
    </source>
</evidence>
<evidence type="ECO:0000313" key="8">
    <source>
        <dbReference type="EMBL" id="KAK4523097.1"/>
    </source>
</evidence>
<dbReference type="Pfam" id="PF10236">
    <property type="entry name" value="DAP3"/>
    <property type="match status" value="1"/>
</dbReference>
<dbReference type="AlphaFoldDB" id="A0AAV9I476"/>
<dbReference type="InterPro" id="IPR019368">
    <property type="entry name" value="Ribosomal_mS29"/>
</dbReference>
<dbReference type="SUPFAM" id="SSF52540">
    <property type="entry name" value="P-loop containing nucleoside triphosphate hydrolases"/>
    <property type="match status" value="1"/>
</dbReference>
<dbReference type="Proteomes" id="UP001300502">
    <property type="component" value="Unassembled WGS sequence"/>
</dbReference>
<evidence type="ECO:0000256" key="1">
    <source>
        <dbReference type="ARBA" id="ARBA00004173"/>
    </source>
</evidence>
<keyword evidence="5" id="KW-0496">Mitochondrion</keyword>
<dbReference type="GO" id="GO:0003735">
    <property type="term" value="F:structural constituent of ribosome"/>
    <property type="evidence" value="ECO:0007669"/>
    <property type="project" value="TreeGrafter"/>
</dbReference>
<dbReference type="InterPro" id="IPR027417">
    <property type="entry name" value="P-loop_NTPase"/>
</dbReference>
<comment type="similarity">
    <text evidence="2">Belongs to the mitochondrion-specific ribosomal protein mS29 family.</text>
</comment>
<accession>A0AAV9I476</accession>
<keyword evidence="6" id="KW-0687">Ribonucleoprotein</keyword>
<dbReference type="PANTHER" id="PTHR12810">
    <property type="entry name" value="MITOCHONDRIAL 28S RIBOSOMAL PROTEIN S29"/>
    <property type="match status" value="1"/>
</dbReference>
<comment type="caution">
    <text evidence="8">The sequence shown here is derived from an EMBL/GenBank/DDBJ whole genome shotgun (WGS) entry which is preliminary data.</text>
</comment>
<comment type="subcellular location">
    <subcellularLocation>
        <location evidence="1">Mitochondrion</location>
    </subcellularLocation>
</comment>
<keyword evidence="3" id="KW-0809">Transit peptide</keyword>
<sequence length="395" mass="46217">MWALYRRRCFPPRRVWFSSTTATTTTTSHKLKLPLLDEKKRGGGTGGYEANHSSGFLNLKLIPEEMPRIVDIRYRDLKENFFVMTRPSDISVMEYLKQAQEESSPSSSSSSVANRIGMLLDGRPGVGKSTTLLRAVHWCRQHDWLVLYMPRLFDILNASSPLLLTQPGTEKQDPWVDCLYVDRPVEALKVVENMWKAHATQLSKIPWKSTREEFISSFRSEEARKREEEWNPPHLAQYLQRGIEQYRHYKKLEDEKTAGRVITDVYLGLLEQLVQVTEYPVAFILDEYNFVYGLSPFRDQVRRRFHASAFRMMWPLRDFVKLGQSLKNGVVLAATCRSIMHYKIRRKLIAQCSRFPLTRQQRDDQTGEEQMKAWDPYKLQNLFANTPKQNIFELI</sequence>